<feature type="domain" description="Wall-associated receptor kinase C-terminal" evidence="7">
    <location>
        <begin position="222"/>
        <end position="259"/>
    </location>
</feature>
<feature type="transmembrane region" description="Helical" evidence="4">
    <location>
        <begin position="283"/>
        <end position="305"/>
    </location>
</feature>
<keyword evidence="4" id="KW-0812">Transmembrane</keyword>
<organism evidence="8 9">
    <name type="scientific">Acorus calamus</name>
    <name type="common">Sweet flag</name>
    <dbReference type="NCBI Taxonomy" id="4465"/>
    <lineage>
        <taxon>Eukaryota</taxon>
        <taxon>Viridiplantae</taxon>
        <taxon>Streptophyta</taxon>
        <taxon>Embryophyta</taxon>
        <taxon>Tracheophyta</taxon>
        <taxon>Spermatophyta</taxon>
        <taxon>Magnoliopsida</taxon>
        <taxon>Liliopsida</taxon>
        <taxon>Acoraceae</taxon>
        <taxon>Acorus</taxon>
    </lineage>
</organism>
<keyword evidence="9" id="KW-1185">Reference proteome</keyword>
<keyword evidence="3" id="KW-0325">Glycoprotein</keyword>
<comment type="subcellular location">
    <subcellularLocation>
        <location evidence="1">Membrane</location>
        <topology evidence="1">Single-pass membrane protein</topology>
    </subcellularLocation>
</comment>
<feature type="signal peptide" evidence="5">
    <location>
        <begin position="1"/>
        <end position="19"/>
    </location>
</feature>
<feature type="chain" id="PRO_5043956321" description="Wall-associated receptor kinase galacturonan-binding domain-containing protein" evidence="5">
    <location>
        <begin position="20"/>
        <end position="328"/>
    </location>
</feature>
<dbReference type="PANTHER" id="PTHR33355:SF5">
    <property type="entry name" value="F12F1.23 PROTEIN"/>
    <property type="match status" value="1"/>
</dbReference>
<evidence type="ECO:0000259" key="7">
    <source>
        <dbReference type="Pfam" id="PF14380"/>
    </source>
</evidence>
<evidence type="ECO:0000256" key="2">
    <source>
        <dbReference type="ARBA" id="ARBA00022729"/>
    </source>
</evidence>
<reference evidence="8" key="2">
    <citation type="submission" date="2023-06" db="EMBL/GenBank/DDBJ databases">
        <authorList>
            <person name="Ma L."/>
            <person name="Liu K.-W."/>
            <person name="Li Z."/>
            <person name="Hsiao Y.-Y."/>
            <person name="Qi Y."/>
            <person name="Fu T."/>
            <person name="Tang G."/>
            <person name="Zhang D."/>
            <person name="Sun W.-H."/>
            <person name="Liu D.-K."/>
            <person name="Li Y."/>
            <person name="Chen G.-Z."/>
            <person name="Liu X.-D."/>
            <person name="Liao X.-Y."/>
            <person name="Jiang Y.-T."/>
            <person name="Yu X."/>
            <person name="Hao Y."/>
            <person name="Huang J."/>
            <person name="Zhao X.-W."/>
            <person name="Ke S."/>
            <person name="Chen Y.-Y."/>
            <person name="Wu W.-L."/>
            <person name="Hsu J.-L."/>
            <person name="Lin Y.-F."/>
            <person name="Huang M.-D."/>
            <person name="Li C.-Y."/>
            <person name="Huang L."/>
            <person name="Wang Z.-W."/>
            <person name="Zhao X."/>
            <person name="Zhong W.-Y."/>
            <person name="Peng D.-H."/>
            <person name="Ahmad S."/>
            <person name="Lan S."/>
            <person name="Zhang J.-S."/>
            <person name="Tsai W.-C."/>
            <person name="Van De Peer Y."/>
            <person name="Liu Z.-J."/>
        </authorList>
    </citation>
    <scope>NUCLEOTIDE SEQUENCE</scope>
    <source>
        <strain evidence="8">CP</strain>
        <tissue evidence="8">Leaves</tissue>
    </source>
</reference>
<dbReference type="InterPro" id="IPR025287">
    <property type="entry name" value="WAK_GUB"/>
</dbReference>
<evidence type="ECO:0000256" key="3">
    <source>
        <dbReference type="ARBA" id="ARBA00023180"/>
    </source>
</evidence>
<gene>
    <name evidence="8" type="ORF">QJS10_CPB19g01015</name>
</gene>
<protein>
    <recommendedName>
        <fullName evidence="10">Wall-associated receptor kinase galacturonan-binding domain-containing protein</fullName>
    </recommendedName>
</protein>
<reference evidence="8" key="1">
    <citation type="journal article" date="2023" name="Nat. Commun.">
        <title>Diploid and tetraploid genomes of Acorus and the evolution of monocots.</title>
        <authorList>
            <person name="Ma L."/>
            <person name="Liu K.W."/>
            <person name="Li Z."/>
            <person name="Hsiao Y.Y."/>
            <person name="Qi Y."/>
            <person name="Fu T."/>
            <person name="Tang G.D."/>
            <person name="Zhang D."/>
            <person name="Sun W.H."/>
            <person name="Liu D.K."/>
            <person name="Li Y."/>
            <person name="Chen G.Z."/>
            <person name="Liu X.D."/>
            <person name="Liao X.Y."/>
            <person name="Jiang Y.T."/>
            <person name="Yu X."/>
            <person name="Hao Y."/>
            <person name="Huang J."/>
            <person name="Zhao X.W."/>
            <person name="Ke S."/>
            <person name="Chen Y.Y."/>
            <person name="Wu W.L."/>
            <person name="Hsu J.L."/>
            <person name="Lin Y.F."/>
            <person name="Huang M.D."/>
            <person name="Li C.Y."/>
            <person name="Huang L."/>
            <person name="Wang Z.W."/>
            <person name="Zhao X."/>
            <person name="Zhong W.Y."/>
            <person name="Peng D.H."/>
            <person name="Ahmad S."/>
            <person name="Lan S."/>
            <person name="Zhang J.S."/>
            <person name="Tsai W.C."/>
            <person name="Van de Peer Y."/>
            <person name="Liu Z.J."/>
        </authorList>
    </citation>
    <scope>NUCLEOTIDE SEQUENCE</scope>
    <source>
        <strain evidence="8">CP</strain>
    </source>
</reference>
<dbReference type="Pfam" id="PF14380">
    <property type="entry name" value="WAK_assoc"/>
    <property type="match status" value="1"/>
</dbReference>
<dbReference type="Pfam" id="PF13947">
    <property type="entry name" value="GUB_WAK_bind"/>
    <property type="match status" value="1"/>
</dbReference>
<name>A0AAV9CHQ9_ACOCL</name>
<evidence type="ECO:0000256" key="5">
    <source>
        <dbReference type="SAM" id="SignalP"/>
    </source>
</evidence>
<keyword evidence="4" id="KW-1133">Transmembrane helix</keyword>
<evidence type="ECO:0000256" key="4">
    <source>
        <dbReference type="SAM" id="Phobius"/>
    </source>
</evidence>
<keyword evidence="4" id="KW-0472">Membrane</keyword>
<dbReference type="GO" id="GO:0016020">
    <property type="term" value="C:membrane"/>
    <property type="evidence" value="ECO:0007669"/>
    <property type="project" value="UniProtKB-SubCell"/>
</dbReference>
<dbReference type="PANTHER" id="PTHR33355">
    <property type="entry name" value="WALL-ASSOCIATED RECEPTOR KINASE CARBOXY-TERMINAL PROTEIN-RELATED"/>
    <property type="match status" value="1"/>
</dbReference>
<feature type="domain" description="Wall-associated receptor kinase galacturonan-binding" evidence="6">
    <location>
        <begin position="24"/>
        <end position="77"/>
    </location>
</feature>
<sequence length="328" mass="35997">MNSFHLLLLFLSSLSTCSAQSSLCRTTCGDIPIQYPFGIDEGCGSPYYRNAFTCSFSSGLRLRTPSGTYPVKKITYSPDPHLIVTDRFMWDCADASAYRPTRPFSLDTSTRFVLSPLNDFLFFNCTPGSVVSRPRPSECAREPDLCASACDPSVYLCRNLPNCPSNPPPCCAYSPRASESLRLMLTRCTTYTSVYWSSLDVGGGVNGAPWPYDRVPEYGVRIEFEVPVTIDCLRCMDSASGGACGYDTGSRRFRCLCREGNETVHCVDSGEGGAQRKTRRAGVVAGAVVTVASFCAFVGVGGFVWRLRKMRLNKPVTCGVQTNENRLF</sequence>
<evidence type="ECO:0000313" key="9">
    <source>
        <dbReference type="Proteomes" id="UP001180020"/>
    </source>
</evidence>
<dbReference type="AlphaFoldDB" id="A0AAV9CHQ9"/>
<dbReference type="EMBL" id="JAUJYO010000019">
    <property type="protein sequence ID" value="KAK1287899.1"/>
    <property type="molecule type" value="Genomic_DNA"/>
</dbReference>
<evidence type="ECO:0000259" key="6">
    <source>
        <dbReference type="Pfam" id="PF13947"/>
    </source>
</evidence>
<accession>A0AAV9CHQ9</accession>
<comment type="caution">
    <text evidence="8">The sequence shown here is derived from an EMBL/GenBank/DDBJ whole genome shotgun (WGS) entry which is preliminary data.</text>
</comment>
<evidence type="ECO:0000256" key="1">
    <source>
        <dbReference type="ARBA" id="ARBA00004167"/>
    </source>
</evidence>
<evidence type="ECO:0000313" key="8">
    <source>
        <dbReference type="EMBL" id="KAK1287899.1"/>
    </source>
</evidence>
<dbReference type="InterPro" id="IPR032872">
    <property type="entry name" value="WAK_assoc_C"/>
</dbReference>
<dbReference type="Proteomes" id="UP001180020">
    <property type="component" value="Unassembled WGS sequence"/>
</dbReference>
<evidence type="ECO:0008006" key="10">
    <source>
        <dbReference type="Google" id="ProtNLM"/>
    </source>
</evidence>
<proteinExistence type="predicted"/>
<keyword evidence="2 5" id="KW-0732">Signal</keyword>
<dbReference type="GO" id="GO:0030247">
    <property type="term" value="F:polysaccharide binding"/>
    <property type="evidence" value="ECO:0007669"/>
    <property type="project" value="InterPro"/>
</dbReference>